<evidence type="ECO:0000313" key="5">
    <source>
        <dbReference type="Proteomes" id="UP000564644"/>
    </source>
</evidence>
<keyword evidence="4" id="KW-0378">Hydrolase</keyword>
<organism evidence="4 5">
    <name type="scientific">Cohnella zeiphila</name>
    <dbReference type="NCBI Taxonomy" id="2761120"/>
    <lineage>
        <taxon>Bacteria</taxon>
        <taxon>Bacillati</taxon>
        <taxon>Bacillota</taxon>
        <taxon>Bacilli</taxon>
        <taxon>Bacillales</taxon>
        <taxon>Paenibacillaceae</taxon>
        <taxon>Cohnella</taxon>
    </lineage>
</organism>
<reference evidence="4 5" key="1">
    <citation type="submission" date="2020-08" db="EMBL/GenBank/DDBJ databases">
        <title>Cohnella phylogeny.</title>
        <authorList>
            <person name="Dunlap C."/>
        </authorList>
    </citation>
    <scope>NUCLEOTIDE SEQUENCE [LARGE SCALE GENOMIC DNA]</scope>
    <source>
        <strain evidence="4 5">CBP 2801</strain>
    </source>
</reference>
<evidence type="ECO:0000259" key="1">
    <source>
        <dbReference type="Pfam" id="PF14498"/>
    </source>
</evidence>
<dbReference type="Gene3D" id="2.70.98.50">
    <property type="entry name" value="putative glycoside hydrolase family protein from bacillus halodurans"/>
    <property type="match status" value="1"/>
</dbReference>
<dbReference type="InterPro" id="IPR016518">
    <property type="entry name" value="Alpha-L-fucosidase"/>
</dbReference>
<dbReference type="InterPro" id="IPR012341">
    <property type="entry name" value="6hp_glycosidase-like_sf"/>
</dbReference>
<gene>
    <name evidence="4" type="ORF">H7C18_11950</name>
</gene>
<feature type="domain" description="Glycosyl hydrolase family 95 N-terminal" evidence="1">
    <location>
        <begin position="3"/>
        <end position="251"/>
    </location>
</feature>
<evidence type="ECO:0000313" key="4">
    <source>
        <dbReference type="EMBL" id="MBB6731624.1"/>
    </source>
</evidence>
<dbReference type="Pfam" id="PF14498">
    <property type="entry name" value="Glyco_hyd_65N_2"/>
    <property type="match status" value="1"/>
</dbReference>
<feature type="domain" description="Alpha fucosidase A-like C-terminal" evidence="2">
    <location>
        <begin position="696"/>
        <end position="790"/>
    </location>
</feature>
<name>A0A7X0SMK2_9BACL</name>
<evidence type="ECO:0000259" key="2">
    <source>
        <dbReference type="Pfam" id="PF21307"/>
    </source>
</evidence>
<dbReference type="Proteomes" id="UP000564644">
    <property type="component" value="Unassembled WGS sequence"/>
</dbReference>
<sequence>MKLQYDKPAAEWTEALPVGNGRLGAMVFGGVEKESLQLNEDTLWSGGPKNGNNPRALEALPEVRRLLAEEKYAEADRLCKEMMGPYTQTYLPLGHLTLAFEHGNQASGYRRELDISGAVSRVRYSIGGVQYERETFASFPDQAIVMRLTASRPGALSFAARMDSPLRSRTAASGDRLMLRGTAPRHVDPNYYNTDRPVDYGEGEEGGGMRFSAQLAAVLEGGRLEVDAGGLYVSGATAVTLLLSAATSFNGYDRPPAEDGADADARAAEKLGAALAKTYEELLEAHAADYRRLFDRVELKLGESVAPEDMPTDKRIAEYGAKDQGLVELLFQYGRYLMIASSRPGTQPANLQGIWNDQTRAPWSSNWTLNINAQMNYWPVETCNLAECHEPLLDLIAGLARNGAETARVNYGTRGWTAHHNTDIWRQTAPVGAYGEGDPSWAFWPMGGVWLAQHLWEHYAFGGDREWLAENGYPIMKEAALFCLDWLIEDGRGHLVTAPSTSPEHKFRLEDGSGLAAVSRASTMDLSLIYDLFTNCMEASGQLGIDAEFRERLTEARNRLLPLQIGKYGQLQEWSRDFEDEDVHHRHVSHLFGVYPGRQLTADGTPELFAAARRSLERRGDEGTGWSLGWKIGLWARFRDGDRSRVLLSNLLKLVRVNNEVYEGGGVYPNLFDAHPPFQIDGNFAAMAGIAEALLQSHEGALELLPALPSAWPEGSVRGLRARGGYEVDIRWAGGRLAEAELRPQRSGPCAVRTGGGAVRIASGGQSVPAEAAADGTVRFLAEAGQSYTVIL</sequence>
<dbReference type="InterPro" id="IPR013780">
    <property type="entry name" value="Glyco_hydro_b"/>
</dbReference>
<evidence type="ECO:0000259" key="3">
    <source>
        <dbReference type="Pfam" id="PF22124"/>
    </source>
</evidence>
<dbReference type="AlphaFoldDB" id="A0A7X0SMK2"/>
<keyword evidence="5" id="KW-1185">Reference proteome</keyword>
<dbReference type="GO" id="GO:0004560">
    <property type="term" value="F:alpha-L-fucosidase activity"/>
    <property type="evidence" value="ECO:0007669"/>
    <property type="project" value="InterPro"/>
</dbReference>
<dbReference type="Gene3D" id="2.60.40.1180">
    <property type="entry name" value="Golgi alpha-mannosidase II"/>
    <property type="match status" value="1"/>
</dbReference>
<dbReference type="GO" id="GO:0005975">
    <property type="term" value="P:carbohydrate metabolic process"/>
    <property type="evidence" value="ECO:0007669"/>
    <property type="project" value="InterPro"/>
</dbReference>
<accession>A0A7X0SMK2</accession>
<dbReference type="RefSeq" id="WP_185129365.1">
    <property type="nucleotide sequence ID" value="NZ_JACJVO010000013.1"/>
</dbReference>
<protein>
    <submittedName>
        <fullName evidence="4">Glycoside hydrolase family 95 protein</fullName>
    </submittedName>
</protein>
<dbReference type="InterPro" id="IPR027414">
    <property type="entry name" value="GH95_N_dom"/>
</dbReference>
<feature type="domain" description="Glycosyl hydrolase family 95 catalytic" evidence="3">
    <location>
        <begin position="278"/>
        <end position="694"/>
    </location>
</feature>
<dbReference type="InterPro" id="IPR049053">
    <property type="entry name" value="AFCA-like_C"/>
</dbReference>
<dbReference type="InterPro" id="IPR008928">
    <property type="entry name" value="6-hairpin_glycosidase_sf"/>
</dbReference>
<comment type="caution">
    <text evidence="4">The sequence shown here is derived from an EMBL/GenBank/DDBJ whole genome shotgun (WGS) entry which is preliminary data.</text>
</comment>
<dbReference type="Pfam" id="PF21307">
    <property type="entry name" value="Glyco_hydro_95_C"/>
    <property type="match status" value="1"/>
</dbReference>
<dbReference type="SUPFAM" id="SSF48208">
    <property type="entry name" value="Six-hairpin glycosidases"/>
    <property type="match status" value="1"/>
</dbReference>
<dbReference type="Pfam" id="PF22124">
    <property type="entry name" value="Glyco_hydro_95_cat"/>
    <property type="match status" value="1"/>
</dbReference>
<dbReference type="PANTHER" id="PTHR31084:SF0">
    <property type="entry name" value="ALPHA-L-FUCOSIDASE 2"/>
    <property type="match status" value="1"/>
</dbReference>
<dbReference type="FunFam" id="1.50.10.10:FF:000028">
    <property type="entry name" value="Alpha-L-fucosidase 2"/>
    <property type="match status" value="1"/>
</dbReference>
<dbReference type="PANTHER" id="PTHR31084">
    <property type="entry name" value="ALPHA-L-FUCOSIDASE 2"/>
    <property type="match status" value="1"/>
</dbReference>
<dbReference type="InterPro" id="IPR054363">
    <property type="entry name" value="GH95_cat"/>
</dbReference>
<dbReference type="EMBL" id="JACJVO010000013">
    <property type="protein sequence ID" value="MBB6731624.1"/>
    <property type="molecule type" value="Genomic_DNA"/>
</dbReference>
<proteinExistence type="predicted"/>
<dbReference type="Gene3D" id="1.50.10.10">
    <property type="match status" value="1"/>
</dbReference>
<dbReference type="PIRSF" id="PIRSF007663">
    <property type="entry name" value="UCP007663"/>
    <property type="match status" value="1"/>
</dbReference>